<dbReference type="InterPro" id="IPR051143">
    <property type="entry name" value="TrkH_K-transport"/>
</dbReference>
<dbReference type="GO" id="GO:0015081">
    <property type="term" value="F:sodium ion transmembrane transporter activity"/>
    <property type="evidence" value="ECO:0007669"/>
    <property type="project" value="TreeGrafter"/>
</dbReference>
<feature type="transmembrane region" description="Helical" evidence="8">
    <location>
        <begin position="260"/>
        <end position="288"/>
    </location>
</feature>
<sequence length="532" mass="59762">MKMMKPLSSSLHQDSFLSFFKILSLKVKPIWIELGYFMILSLLGYLGLSVTKAKTLPSFRPKNLDVFFTSVSAATVSSMSTIEMEVFSDTQLVFMILLMFLGGEAFTSFLGLQLIKSKIVRKESALQNKVDSFSIGRDSDLSNSISNNNIHHLDLGNLDASIKLEPEIKNSIDDSEPIFIKLKCIRLLSYVVLGYILVVLLLGSSLVSIYINFIPSANQILKKKGLNLHIFPLFTTVSTFSNCGFAPTNENMMIFKKNSGLLLILIPQILLGNTLYPPCLRLTIWFLWKITKREEFKHILKDSERLGYSQLFPSCETISLAITVVGFIFVQFIVFCSLEWYSQATSGLSAYEKLVGSLFEVVNTRHAGESVFDVSTLTPAILIMFIFMMYLSPSTSFLPVDTSHEGGLKTTEIMNRRKGSNLMKYISLSQLSYLVIFTILICITERDKMKNDPLNFNVANIVFEVVSAYGNVGLSMGYSCARQVKSNGHCKDALYGFAGKWSNLGKFILIIVMFFGRLKKYNKSGGKAWKFI</sequence>
<evidence type="ECO:0000256" key="5">
    <source>
        <dbReference type="ARBA" id="ARBA00022989"/>
    </source>
</evidence>
<dbReference type="AlphaFoldDB" id="A0A9Q1RQC1"/>
<evidence type="ECO:0000313" key="9">
    <source>
        <dbReference type="EMBL" id="KAJ8567840.1"/>
    </source>
</evidence>
<evidence type="ECO:0008006" key="11">
    <source>
        <dbReference type="Google" id="ProtNLM"/>
    </source>
</evidence>
<feature type="transmembrane region" description="Helical" evidence="8">
    <location>
        <begin position="30"/>
        <end position="51"/>
    </location>
</feature>
<keyword evidence="4 8" id="KW-0812">Transmembrane</keyword>
<evidence type="ECO:0000256" key="8">
    <source>
        <dbReference type="SAM" id="Phobius"/>
    </source>
</evidence>
<keyword evidence="3" id="KW-0813">Transport</keyword>
<keyword evidence="10" id="KW-1185">Reference proteome</keyword>
<dbReference type="EMBL" id="JAJAGQ010000003">
    <property type="protein sequence ID" value="KAJ8567840.1"/>
    <property type="molecule type" value="Genomic_DNA"/>
</dbReference>
<evidence type="ECO:0000313" key="10">
    <source>
        <dbReference type="Proteomes" id="UP001152561"/>
    </source>
</evidence>
<feature type="transmembrane region" description="Helical" evidence="8">
    <location>
        <begin position="63"/>
        <end position="80"/>
    </location>
</feature>
<dbReference type="Proteomes" id="UP001152561">
    <property type="component" value="Unassembled WGS sequence"/>
</dbReference>
<evidence type="ECO:0000256" key="1">
    <source>
        <dbReference type="ARBA" id="ARBA00004141"/>
    </source>
</evidence>
<feature type="transmembrane region" description="Helical" evidence="8">
    <location>
        <begin position="422"/>
        <end position="442"/>
    </location>
</feature>
<keyword evidence="6" id="KW-0406">Ion transport</keyword>
<dbReference type="InterPro" id="IPR003445">
    <property type="entry name" value="Cat_transpt"/>
</dbReference>
<evidence type="ECO:0000256" key="6">
    <source>
        <dbReference type="ARBA" id="ARBA00023065"/>
    </source>
</evidence>
<dbReference type="PANTHER" id="PTHR31064:SF30">
    <property type="entry name" value="HIGH-AFFINITY POTASSIUM TRANSPORT PROTEIN-RELATED"/>
    <property type="match status" value="1"/>
</dbReference>
<gene>
    <name evidence="9" type="ORF">K7X08_020562</name>
</gene>
<comment type="subcellular location">
    <subcellularLocation>
        <location evidence="1">Membrane</location>
        <topology evidence="1">Multi-pass membrane protein</topology>
    </subcellularLocation>
</comment>
<feature type="transmembrane region" description="Helical" evidence="8">
    <location>
        <begin position="454"/>
        <end position="474"/>
    </location>
</feature>
<keyword evidence="5 8" id="KW-1133">Transmembrane helix</keyword>
<evidence type="ECO:0000256" key="2">
    <source>
        <dbReference type="ARBA" id="ARBA00010864"/>
    </source>
</evidence>
<comment type="similarity">
    <text evidence="2">Belongs to the TrkH potassium transport family. HKT (TC 2.A.38.3) subfamily.</text>
</comment>
<keyword evidence="7 8" id="KW-0472">Membrane</keyword>
<comment type="caution">
    <text evidence="9">The sequence shown here is derived from an EMBL/GenBank/DDBJ whole genome shotgun (WGS) entry which is preliminary data.</text>
</comment>
<dbReference type="OrthoDB" id="9999863at2759"/>
<evidence type="ECO:0000256" key="7">
    <source>
        <dbReference type="ARBA" id="ARBA00023136"/>
    </source>
</evidence>
<organism evidence="9 10">
    <name type="scientific">Anisodus acutangulus</name>
    <dbReference type="NCBI Taxonomy" id="402998"/>
    <lineage>
        <taxon>Eukaryota</taxon>
        <taxon>Viridiplantae</taxon>
        <taxon>Streptophyta</taxon>
        <taxon>Embryophyta</taxon>
        <taxon>Tracheophyta</taxon>
        <taxon>Spermatophyta</taxon>
        <taxon>Magnoliopsida</taxon>
        <taxon>eudicotyledons</taxon>
        <taxon>Gunneridae</taxon>
        <taxon>Pentapetalae</taxon>
        <taxon>asterids</taxon>
        <taxon>lamiids</taxon>
        <taxon>Solanales</taxon>
        <taxon>Solanaceae</taxon>
        <taxon>Solanoideae</taxon>
        <taxon>Hyoscyameae</taxon>
        <taxon>Anisodus</taxon>
    </lineage>
</organism>
<protein>
    <recommendedName>
        <fullName evidence="11">Sodium transporter HKT1</fullName>
    </recommendedName>
</protein>
<feature type="transmembrane region" description="Helical" evidence="8">
    <location>
        <begin position="92"/>
        <end position="112"/>
    </location>
</feature>
<dbReference type="GO" id="GO:0005886">
    <property type="term" value="C:plasma membrane"/>
    <property type="evidence" value="ECO:0007669"/>
    <property type="project" value="TreeGrafter"/>
</dbReference>
<feature type="transmembrane region" description="Helical" evidence="8">
    <location>
        <begin position="371"/>
        <end position="391"/>
    </location>
</feature>
<accession>A0A9Q1RQC1</accession>
<evidence type="ECO:0000256" key="4">
    <source>
        <dbReference type="ARBA" id="ARBA00022692"/>
    </source>
</evidence>
<name>A0A9Q1RQC1_9SOLA</name>
<dbReference type="PANTHER" id="PTHR31064">
    <property type="entry name" value="POTASSIUM TRANSPORT PROTEIN DDB_G0292412-RELATED"/>
    <property type="match status" value="1"/>
</dbReference>
<feature type="transmembrane region" description="Helical" evidence="8">
    <location>
        <begin position="230"/>
        <end position="248"/>
    </location>
</feature>
<reference evidence="10" key="1">
    <citation type="journal article" date="2023" name="Proc. Natl. Acad. Sci. U.S.A.">
        <title>Genomic and structural basis for evolution of tropane alkaloid biosynthesis.</title>
        <authorList>
            <person name="Wanga Y.-J."/>
            <person name="Taina T."/>
            <person name="Yua J.-Y."/>
            <person name="Lia J."/>
            <person name="Xua B."/>
            <person name="Chenc J."/>
            <person name="D'Auriad J.C."/>
            <person name="Huanga J.-P."/>
            <person name="Huanga S.-X."/>
        </authorList>
    </citation>
    <scope>NUCLEOTIDE SEQUENCE [LARGE SCALE GENOMIC DNA]</scope>
    <source>
        <strain evidence="10">cv. KIB-2019</strain>
    </source>
</reference>
<feature type="transmembrane region" description="Helical" evidence="8">
    <location>
        <begin position="318"/>
        <end position="341"/>
    </location>
</feature>
<evidence type="ECO:0000256" key="3">
    <source>
        <dbReference type="ARBA" id="ARBA00022448"/>
    </source>
</evidence>
<feature type="transmembrane region" description="Helical" evidence="8">
    <location>
        <begin position="494"/>
        <end position="515"/>
    </location>
</feature>
<dbReference type="Pfam" id="PF02386">
    <property type="entry name" value="TrkH"/>
    <property type="match status" value="2"/>
</dbReference>
<proteinExistence type="inferred from homology"/>
<feature type="transmembrane region" description="Helical" evidence="8">
    <location>
        <begin position="187"/>
        <end position="210"/>
    </location>
</feature>